<dbReference type="InterPro" id="IPR058240">
    <property type="entry name" value="rSAM_sf"/>
</dbReference>
<dbReference type="AlphaFoldDB" id="A0A2R6B6U0"/>
<sequence length="542" mass="62036">MGYKYVLSADRSQLSNYRGNFLFGFLSCGPAKASPEPIYSMVCPTKDTYDDVTGELVLAPVGLRRIQGALEKAFGPGSVVAQHPFMLEKVIDENTRVVGLTEMSPLGIGTVDTAISWKNDNWNRKWFVRLMRQLKELKRRFHFKVVVGGPGAWQLLNPFTDYLRWQGTPIGQMATKFRRAVKPFSTKLNAGIDDWVREDLGVDHVVEGEADVVAPEIFEKIEGGDAPEYIRLLTNSIRSVDDIPEIKRGTPTGSVEIMRGCGRGCDFCAPNLRAKRDFPVDRVVREAGVNIRMGHDAVWLLSEELTLYGCDNRDKVPNKEAILDLYMALKAAGAKKIGCTHWTFAGVCAAPDLIRRLSEINDLRNEWMGVQPGLEWISPRMVRKFMPYKTKPYSPEEYPEVVREAIKIMNVNHYYPAITLVVGHPDEQDDEVDMTTQFIDELSNREGIHGIFAPLLYVDYYRPERSMDYDMMNEHHWRLYYTAWKHNAKEFSQRIWLATQSFGPLSRLVTVVGTHILNFYILRFLKSEYKRRFGKVPDWMTV</sequence>
<evidence type="ECO:0000313" key="2">
    <source>
        <dbReference type="EMBL" id="PSN94346.1"/>
    </source>
</evidence>
<reference evidence="2 3" key="1">
    <citation type="submission" date="2017-04" db="EMBL/GenBank/DDBJ databases">
        <title>Novel microbial lineages endemic to geothermal iron-oxide mats fill important gaps in the evolutionary history of Archaea.</title>
        <authorList>
            <person name="Jay Z.J."/>
            <person name="Beam J.P."/>
            <person name="Dlakic M."/>
            <person name="Rusch D.B."/>
            <person name="Kozubal M.A."/>
            <person name="Inskeep W.P."/>
        </authorList>
    </citation>
    <scope>NUCLEOTIDE SEQUENCE [LARGE SCALE GENOMIC DNA]</scope>
    <source>
        <strain evidence="2">ECH_B_2</strain>
    </source>
</reference>
<comment type="caution">
    <text evidence="2">The sequence shown here is derived from an EMBL/GenBank/DDBJ whole genome shotgun (WGS) entry which is preliminary data.</text>
</comment>
<dbReference type="GO" id="GO:0051536">
    <property type="term" value="F:iron-sulfur cluster binding"/>
    <property type="evidence" value="ECO:0007669"/>
    <property type="project" value="InterPro"/>
</dbReference>
<evidence type="ECO:0000313" key="3">
    <source>
        <dbReference type="Proteomes" id="UP000241284"/>
    </source>
</evidence>
<dbReference type="Pfam" id="PF04055">
    <property type="entry name" value="Radical_SAM"/>
    <property type="match status" value="1"/>
</dbReference>
<feature type="domain" description="Radical SAM core" evidence="1">
    <location>
        <begin position="247"/>
        <end position="498"/>
    </location>
</feature>
<dbReference type="InterPro" id="IPR007197">
    <property type="entry name" value="rSAM"/>
</dbReference>
<dbReference type="GO" id="GO:0003824">
    <property type="term" value="F:catalytic activity"/>
    <property type="evidence" value="ECO:0007669"/>
    <property type="project" value="InterPro"/>
</dbReference>
<organism evidence="2 3">
    <name type="scientific">Candidatus Marsarchaeota G2 archaeon ECH_B_2</name>
    <dbReference type="NCBI Taxonomy" id="1978160"/>
    <lineage>
        <taxon>Archaea</taxon>
        <taxon>Candidatus Marsarchaeota</taxon>
        <taxon>Candidatus Marsarchaeota group 2</taxon>
    </lineage>
</organism>
<evidence type="ECO:0000259" key="1">
    <source>
        <dbReference type="PROSITE" id="PS51918"/>
    </source>
</evidence>
<dbReference type="PROSITE" id="PS51918">
    <property type="entry name" value="RADICAL_SAM"/>
    <property type="match status" value="1"/>
</dbReference>
<dbReference type="InterPro" id="IPR023404">
    <property type="entry name" value="rSAM_horseshoe"/>
</dbReference>
<dbReference type="Proteomes" id="UP000241284">
    <property type="component" value="Unassembled WGS sequence"/>
</dbReference>
<protein>
    <recommendedName>
        <fullName evidence="1">Radical SAM core domain-containing protein</fullName>
    </recommendedName>
</protein>
<dbReference type="SUPFAM" id="SSF102114">
    <property type="entry name" value="Radical SAM enzymes"/>
    <property type="match status" value="1"/>
</dbReference>
<name>A0A2R6B6U0_9ARCH</name>
<accession>A0A2R6B6U0</accession>
<dbReference type="SFLD" id="SFLDS00029">
    <property type="entry name" value="Radical_SAM"/>
    <property type="match status" value="1"/>
</dbReference>
<dbReference type="SMART" id="SM00729">
    <property type="entry name" value="Elp3"/>
    <property type="match status" value="1"/>
</dbReference>
<dbReference type="EMBL" id="NEXH01000026">
    <property type="protein sequence ID" value="PSN94346.1"/>
    <property type="molecule type" value="Genomic_DNA"/>
</dbReference>
<dbReference type="InterPro" id="IPR006638">
    <property type="entry name" value="Elp3/MiaA/NifB-like_rSAM"/>
</dbReference>
<dbReference type="Gene3D" id="3.80.30.20">
    <property type="entry name" value="tm_1862 like domain"/>
    <property type="match status" value="1"/>
</dbReference>
<dbReference type="PANTHER" id="PTHR42731:SF4">
    <property type="entry name" value="RADICAL SAM DOMAIN PROTEIN"/>
    <property type="match status" value="1"/>
</dbReference>
<dbReference type="PANTHER" id="PTHR42731">
    <property type="entry name" value="SLL1084 PROTEIN"/>
    <property type="match status" value="1"/>
</dbReference>
<proteinExistence type="predicted"/>
<dbReference type="SFLD" id="SFLDG01082">
    <property type="entry name" value="B12-binding_domain_containing"/>
    <property type="match status" value="1"/>
</dbReference>
<gene>
    <name evidence="2" type="ORF">B9Q06_09375</name>
</gene>